<feature type="transmembrane region" description="Helical" evidence="6">
    <location>
        <begin position="241"/>
        <end position="260"/>
    </location>
</feature>
<sequence length="269" mass="29596">MSTLGHTVGDAVTVTRRNLIKIKRVPDLLVFTTLSPIMFVLLFAYVFGGAIGSQNTGVDYKEFLIAGIFAQTVVFGSTFTGFSLAEDLQKGVIDRFRTLPMAPSAMLFGRTLSDVVNNVISLVVMGLTGLLVGWRIRSNPLDALAGALVLLFFAYAISWIMAYVGLIVRTPEVVNNASFIVIFPLTFIANTFVSPESLPTVLRVFAYWNPVSSVTQSARELFGNTNPAFPPPQVWPLQHPVLYSLLWSVAVLVVFVPLSIRQYQRTTSR</sequence>
<feature type="transmembrane region" description="Helical" evidence="6">
    <location>
        <begin position="28"/>
        <end position="51"/>
    </location>
</feature>
<gene>
    <name evidence="8" type="ORF">ATL31_3009</name>
</gene>
<evidence type="ECO:0000259" key="7">
    <source>
        <dbReference type="PROSITE" id="PS51012"/>
    </source>
</evidence>
<evidence type="ECO:0000256" key="3">
    <source>
        <dbReference type="ARBA" id="ARBA00022989"/>
    </source>
</evidence>
<feature type="transmembrane region" description="Helical" evidence="6">
    <location>
        <begin position="115"/>
        <end position="137"/>
    </location>
</feature>
<evidence type="ECO:0000256" key="5">
    <source>
        <dbReference type="ARBA" id="ARBA00023251"/>
    </source>
</evidence>
<evidence type="ECO:0000256" key="4">
    <source>
        <dbReference type="ARBA" id="ARBA00023136"/>
    </source>
</evidence>
<comment type="caution">
    <text evidence="8">The sequence shown here is derived from an EMBL/GenBank/DDBJ whole genome shotgun (WGS) entry which is preliminary data.</text>
</comment>
<keyword evidence="6" id="KW-0813">Transport</keyword>
<proteinExistence type="inferred from homology"/>
<accession>A0A2N3YMT5</accession>
<dbReference type="InterPro" id="IPR047817">
    <property type="entry name" value="ABC2_TM_bact-type"/>
</dbReference>
<dbReference type="GO" id="GO:0043190">
    <property type="term" value="C:ATP-binding cassette (ABC) transporter complex"/>
    <property type="evidence" value="ECO:0007669"/>
    <property type="project" value="InterPro"/>
</dbReference>
<dbReference type="PIRSF" id="PIRSF006648">
    <property type="entry name" value="DrrB"/>
    <property type="match status" value="1"/>
</dbReference>
<reference evidence="8 9" key="1">
    <citation type="submission" date="2017-12" db="EMBL/GenBank/DDBJ databases">
        <title>Sequencing the genomes of 1000 Actinobacteria strains.</title>
        <authorList>
            <person name="Klenk H.-P."/>
        </authorList>
    </citation>
    <scope>NUCLEOTIDE SEQUENCE [LARGE SCALE GENOMIC DNA]</scope>
    <source>
        <strain evidence="8 9">DSM 12806</strain>
    </source>
</reference>
<dbReference type="PANTHER" id="PTHR43229">
    <property type="entry name" value="NODULATION PROTEIN J"/>
    <property type="match status" value="1"/>
</dbReference>
<keyword evidence="6" id="KW-1003">Cell membrane</keyword>
<evidence type="ECO:0000256" key="1">
    <source>
        <dbReference type="ARBA" id="ARBA00004141"/>
    </source>
</evidence>
<dbReference type="GO" id="GO:0046677">
    <property type="term" value="P:response to antibiotic"/>
    <property type="evidence" value="ECO:0007669"/>
    <property type="project" value="UniProtKB-KW"/>
</dbReference>
<keyword evidence="9" id="KW-1185">Reference proteome</keyword>
<evidence type="ECO:0000313" key="9">
    <source>
        <dbReference type="Proteomes" id="UP000233781"/>
    </source>
</evidence>
<dbReference type="Pfam" id="PF01061">
    <property type="entry name" value="ABC2_membrane"/>
    <property type="match status" value="1"/>
</dbReference>
<organism evidence="8 9">
    <name type="scientific">Phycicoccus duodecadis</name>
    <dbReference type="NCBI Taxonomy" id="173053"/>
    <lineage>
        <taxon>Bacteria</taxon>
        <taxon>Bacillati</taxon>
        <taxon>Actinomycetota</taxon>
        <taxon>Actinomycetes</taxon>
        <taxon>Micrococcales</taxon>
        <taxon>Intrasporangiaceae</taxon>
        <taxon>Phycicoccus</taxon>
    </lineage>
</organism>
<protein>
    <recommendedName>
        <fullName evidence="6">Transport permease protein</fullName>
    </recommendedName>
</protein>
<dbReference type="InterPro" id="IPR013525">
    <property type="entry name" value="ABC2_TM"/>
</dbReference>
<keyword evidence="4 6" id="KW-0472">Membrane</keyword>
<evidence type="ECO:0000256" key="2">
    <source>
        <dbReference type="ARBA" id="ARBA00022692"/>
    </source>
</evidence>
<evidence type="ECO:0000256" key="6">
    <source>
        <dbReference type="RuleBase" id="RU361157"/>
    </source>
</evidence>
<dbReference type="RefSeq" id="WP_101396643.1">
    <property type="nucleotide sequence ID" value="NZ_PJNE01000001.1"/>
</dbReference>
<comment type="similarity">
    <text evidence="6">Belongs to the ABC-2 integral membrane protein family.</text>
</comment>
<keyword evidence="5" id="KW-0046">Antibiotic resistance</keyword>
<evidence type="ECO:0000313" key="8">
    <source>
        <dbReference type="EMBL" id="PKW28153.1"/>
    </source>
</evidence>
<comment type="subcellular location">
    <subcellularLocation>
        <location evidence="6">Cell membrane</location>
        <topology evidence="6">Multi-pass membrane protein</topology>
    </subcellularLocation>
    <subcellularLocation>
        <location evidence="1">Membrane</location>
        <topology evidence="1">Multi-pass membrane protein</topology>
    </subcellularLocation>
</comment>
<keyword evidence="3 6" id="KW-1133">Transmembrane helix</keyword>
<keyword evidence="2 6" id="KW-0812">Transmembrane</keyword>
<dbReference type="PANTHER" id="PTHR43229:SF2">
    <property type="entry name" value="NODULATION PROTEIN J"/>
    <property type="match status" value="1"/>
</dbReference>
<dbReference type="PROSITE" id="PS51012">
    <property type="entry name" value="ABC_TM2"/>
    <property type="match status" value="1"/>
</dbReference>
<dbReference type="EMBL" id="PJNE01000001">
    <property type="protein sequence ID" value="PKW28153.1"/>
    <property type="molecule type" value="Genomic_DNA"/>
</dbReference>
<name>A0A2N3YMT5_9MICO</name>
<feature type="transmembrane region" description="Helical" evidence="6">
    <location>
        <begin position="143"/>
        <end position="166"/>
    </location>
</feature>
<dbReference type="InterPro" id="IPR051784">
    <property type="entry name" value="Nod_factor_ABC_transporter"/>
</dbReference>
<dbReference type="Proteomes" id="UP000233781">
    <property type="component" value="Unassembled WGS sequence"/>
</dbReference>
<feature type="domain" description="ABC transmembrane type-2" evidence="7">
    <location>
        <begin position="27"/>
        <end position="266"/>
    </location>
</feature>
<dbReference type="OrthoDB" id="670210at2"/>
<dbReference type="GO" id="GO:0140359">
    <property type="term" value="F:ABC-type transporter activity"/>
    <property type="evidence" value="ECO:0007669"/>
    <property type="project" value="InterPro"/>
</dbReference>
<dbReference type="InterPro" id="IPR000412">
    <property type="entry name" value="ABC_2_transport"/>
</dbReference>
<feature type="transmembrane region" description="Helical" evidence="6">
    <location>
        <begin position="63"/>
        <end position="85"/>
    </location>
</feature>
<feature type="transmembrane region" description="Helical" evidence="6">
    <location>
        <begin position="173"/>
        <end position="193"/>
    </location>
</feature>
<dbReference type="AlphaFoldDB" id="A0A2N3YMT5"/>